<keyword evidence="3" id="KW-1185">Reference proteome</keyword>
<name>A0ABP9T5W9_9ACTN</name>
<sequence>MSNALEALHRAPPDRPRAVRQGGLAGVPVVRFGSACPAAAFRVRPMARVRPPGVHPTGRIMSAQG</sequence>
<organism evidence="2 3">
    <name type="scientific">Streptomyces thinghirensis</name>
    <dbReference type="NCBI Taxonomy" id="551547"/>
    <lineage>
        <taxon>Bacteria</taxon>
        <taxon>Bacillati</taxon>
        <taxon>Actinomycetota</taxon>
        <taxon>Actinomycetes</taxon>
        <taxon>Kitasatosporales</taxon>
        <taxon>Streptomycetaceae</taxon>
        <taxon>Streptomyces</taxon>
    </lineage>
</organism>
<feature type="compositionally biased region" description="Basic and acidic residues" evidence="1">
    <location>
        <begin position="7"/>
        <end position="17"/>
    </location>
</feature>
<proteinExistence type="predicted"/>
<evidence type="ECO:0000313" key="2">
    <source>
        <dbReference type="EMBL" id="GAA5211779.1"/>
    </source>
</evidence>
<protein>
    <submittedName>
        <fullName evidence="2">Uncharacterized protein</fullName>
    </submittedName>
</protein>
<reference evidence="3" key="1">
    <citation type="journal article" date="2019" name="Int. J. Syst. Evol. Microbiol.">
        <title>The Global Catalogue of Microorganisms (GCM) 10K type strain sequencing project: providing services to taxonomists for standard genome sequencing and annotation.</title>
        <authorList>
            <consortium name="The Broad Institute Genomics Platform"/>
            <consortium name="The Broad Institute Genome Sequencing Center for Infectious Disease"/>
            <person name="Wu L."/>
            <person name="Ma J."/>
        </authorList>
    </citation>
    <scope>NUCLEOTIDE SEQUENCE [LARGE SCALE GENOMIC DNA]</scope>
    <source>
        <strain evidence="3">JCM 18306</strain>
    </source>
</reference>
<accession>A0ABP9T5W9</accession>
<feature type="region of interest" description="Disordered" evidence="1">
    <location>
        <begin position="1"/>
        <end position="20"/>
    </location>
</feature>
<comment type="caution">
    <text evidence="2">The sequence shown here is derived from an EMBL/GenBank/DDBJ whole genome shotgun (WGS) entry which is preliminary data.</text>
</comment>
<gene>
    <name evidence="2" type="ORF">GCM10023323_44900</name>
</gene>
<evidence type="ECO:0000256" key="1">
    <source>
        <dbReference type="SAM" id="MobiDB-lite"/>
    </source>
</evidence>
<dbReference type="EMBL" id="BAABJR010000011">
    <property type="protein sequence ID" value="GAA5211779.1"/>
    <property type="molecule type" value="Genomic_DNA"/>
</dbReference>
<dbReference type="Proteomes" id="UP001499878">
    <property type="component" value="Unassembled WGS sequence"/>
</dbReference>
<evidence type="ECO:0000313" key="3">
    <source>
        <dbReference type="Proteomes" id="UP001499878"/>
    </source>
</evidence>